<evidence type="ECO:0000256" key="2">
    <source>
        <dbReference type="SAM" id="SignalP"/>
    </source>
</evidence>
<gene>
    <name evidence="3" type="ORF">PSEMO_33530</name>
</gene>
<proteinExistence type="predicted"/>
<dbReference type="RefSeq" id="WP_178392013.1">
    <property type="nucleotide sequence ID" value="NZ_MKZO01000027.1"/>
</dbReference>
<protein>
    <recommendedName>
        <fullName evidence="5">DUF2599 domain-containing protein</fullName>
    </recommendedName>
</protein>
<dbReference type="Proteomes" id="UP000186736">
    <property type="component" value="Unassembled WGS sequence"/>
</dbReference>
<dbReference type="Pfam" id="PF10783">
    <property type="entry name" value="DUF2599"/>
    <property type="match status" value="2"/>
</dbReference>
<feature type="compositionally biased region" description="Pro residues" evidence="1">
    <location>
        <begin position="310"/>
        <end position="320"/>
    </location>
</feature>
<evidence type="ECO:0000313" key="3">
    <source>
        <dbReference type="EMBL" id="OLS61809.1"/>
    </source>
</evidence>
<sequence>MKRRIEGWTLLMALPLLAQTTLAGAETCDQTVQEIEQSYNKVVDTCPGANGEPQAALFCSGWVMRGTKRPEHFGQPAGSFYPWQTSPNAQAVGTTAATYVRADIGFKDFTVMGDEWTNFNDGYILESAWDVANDEDKSFPACAAPSDMWAYDRSDQGCGDNTKTAEDEGPSCAAQGIDGNTWKGKYYDPYKNGETQYIGGKSCAFDMRTLDNQKSSDAFLQFLRARRAMQDDPSSNTAFNTYPEVRITNPKSGNAAVKAFFYTDAAGRESALKNQQEYKQVTGKDVPIVQVGFPQNKGDKMTFSCDAKPAPGPAPVPSPSTSPAEVAAGGWGTGDDPKQCASYIQEVTWINRWDYYLGRHVDSVSVIPTDCGREIGPDQTDKAFAELKQKATALPGGASKWNQRDGTLRRQFVCHIALVENGLPVRYKREYNLEPVRSEVSHDQSLADGCNPPLTDDGKIGGWGPEGSPQCTQYVSSVKWVPRKFAEYGDKTIMSLEVTPTDCGRKIGPDQTDRMMAEIKKKALAADKRGAEYWGAKDDSMRRQTACLIKLHRDKPTWNIESIRPNGVSAAQAEAAQCNFK</sequence>
<comment type="caution">
    <text evidence="3">The sequence shown here is derived from an EMBL/GenBank/DDBJ whole genome shotgun (WGS) entry which is preliminary data.</text>
</comment>
<evidence type="ECO:0008006" key="5">
    <source>
        <dbReference type="Google" id="ProtNLM"/>
    </source>
</evidence>
<dbReference type="AlphaFoldDB" id="A0A1Q9R336"/>
<dbReference type="InterPro" id="IPR019719">
    <property type="entry name" value="DUF2599"/>
</dbReference>
<feature type="signal peptide" evidence="2">
    <location>
        <begin position="1"/>
        <end position="25"/>
    </location>
</feature>
<feature type="chain" id="PRO_5013113574" description="DUF2599 domain-containing protein" evidence="2">
    <location>
        <begin position="26"/>
        <end position="581"/>
    </location>
</feature>
<feature type="region of interest" description="Disordered" evidence="1">
    <location>
        <begin position="308"/>
        <end position="332"/>
    </location>
</feature>
<evidence type="ECO:0000313" key="4">
    <source>
        <dbReference type="Proteomes" id="UP000186736"/>
    </source>
</evidence>
<accession>A0A1Q9R336</accession>
<dbReference type="EMBL" id="MKZO01000027">
    <property type="protein sequence ID" value="OLS61809.1"/>
    <property type="molecule type" value="Genomic_DNA"/>
</dbReference>
<organism evidence="3 4">
    <name type="scientific">Pseudomonas putida</name>
    <name type="common">Arthrobacter siderocapsulatus</name>
    <dbReference type="NCBI Taxonomy" id="303"/>
    <lineage>
        <taxon>Bacteria</taxon>
        <taxon>Pseudomonadati</taxon>
        <taxon>Pseudomonadota</taxon>
        <taxon>Gammaproteobacteria</taxon>
        <taxon>Pseudomonadales</taxon>
        <taxon>Pseudomonadaceae</taxon>
        <taxon>Pseudomonas</taxon>
    </lineage>
</organism>
<name>A0A1Q9R336_PSEPU</name>
<reference evidence="3 4" key="1">
    <citation type="submission" date="2016-10" db="EMBL/GenBank/DDBJ databases">
        <title>Genome Sequence of Pseudomonas putida GM4FR.</title>
        <authorList>
            <person name="Poehlein A."/>
            <person name="Wemheuer F."/>
            <person name="Hollensteiner J."/>
            <person name="Wemheuer B."/>
        </authorList>
    </citation>
    <scope>NUCLEOTIDE SEQUENCE [LARGE SCALE GENOMIC DNA]</scope>
    <source>
        <strain evidence="3 4">GM4FR</strain>
    </source>
</reference>
<evidence type="ECO:0000256" key="1">
    <source>
        <dbReference type="SAM" id="MobiDB-lite"/>
    </source>
</evidence>
<keyword evidence="2" id="KW-0732">Signal</keyword>